<proteinExistence type="predicted"/>
<evidence type="ECO:0000313" key="1">
    <source>
        <dbReference type="EMBL" id="KKM05249.1"/>
    </source>
</evidence>
<protein>
    <submittedName>
        <fullName evidence="1">Uncharacterized protein</fullName>
    </submittedName>
</protein>
<organism evidence="1">
    <name type="scientific">marine sediment metagenome</name>
    <dbReference type="NCBI Taxonomy" id="412755"/>
    <lineage>
        <taxon>unclassified sequences</taxon>
        <taxon>metagenomes</taxon>
        <taxon>ecological metagenomes</taxon>
    </lineage>
</organism>
<name>A0A0F9H2K9_9ZZZZ</name>
<dbReference type="AlphaFoldDB" id="A0A0F9H2K9"/>
<comment type="caution">
    <text evidence="1">The sequence shown here is derived from an EMBL/GenBank/DDBJ whole genome shotgun (WGS) entry which is preliminary data.</text>
</comment>
<gene>
    <name evidence="1" type="ORF">LCGC14_1756030</name>
</gene>
<accession>A0A0F9H2K9</accession>
<sequence length="166" mass="17068">MTTGRTTPKYFKFQVEDSGGTLRDIPVATINDIGLVYIEATGLTALQDAVLGSFADQPNFEIDITGPYSNLAAQAASGSGAAPALSGSHTVLSGIDGLNVPLGFGIYFGIQANWATGDPVMGLPSSATNGIVCTKYVANPSTMIYSARFRMVPGSAVPAWGTSAIS</sequence>
<reference evidence="1" key="1">
    <citation type="journal article" date="2015" name="Nature">
        <title>Complex archaea that bridge the gap between prokaryotes and eukaryotes.</title>
        <authorList>
            <person name="Spang A."/>
            <person name="Saw J.H."/>
            <person name="Jorgensen S.L."/>
            <person name="Zaremba-Niedzwiedzka K."/>
            <person name="Martijn J."/>
            <person name="Lind A.E."/>
            <person name="van Eijk R."/>
            <person name="Schleper C."/>
            <person name="Guy L."/>
            <person name="Ettema T.J."/>
        </authorList>
    </citation>
    <scope>NUCLEOTIDE SEQUENCE</scope>
</reference>
<dbReference type="EMBL" id="LAZR01016264">
    <property type="protein sequence ID" value="KKM05249.1"/>
    <property type="molecule type" value="Genomic_DNA"/>
</dbReference>